<organism evidence="2 3">
    <name type="scientific">Sphaerisporangium siamense</name>
    <dbReference type="NCBI Taxonomy" id="795645"/>
    <lineage>
        <taxon>Bacteria</taxon>
        <taxon>Bacillati</taxon>
        <taxon>Actinomycetota</taxon>
        <taxon>Actinomycetes</taxon>
        <taxon>Streptosporangiales</taxon>
        <taxon>Streptosporangiaceae</taxon>
        <taxon>Sphaerisporangium</taxon>
    </lineage>
</organism>
<comment type="caution">
    <text evidence="2">The sequence shown here is derived from an EMBL/GenBank/DDBJ whole genome shotgun (WGS) entry which is preliminary data.</text>
</comment>
<keyword evidence="3" id="KW-1185">Reference proteome</keyword>
<feature type="region of interest" description="Disordered" evidence="1">
    <location>
        <begin position="21"/>
        <end position="88"/>
    </location>
</feature>
<dbReference type="RefSeq" id="WP_184876732.1">
    <property type="nucleotide sequence ID" value="NZ_BOOV01000052.1"/>
</dbReference>
<feature type="compositionally biased region" description="Basic and acidic residues" evidence="1">
    <location>
        <begin position="21"/>
        <end position="39"/>
    </location>
</feature>
<dbReference type="AlphaFoldDB" id="A0A7W7D385"/>
<evidence type="ECO:0000256" key="1">
    <source>
        <dbReference type="SAM" id="MobiDB-lite"/>
    </source>
</evidence>
<feature type="compositionally biased region" description="Basic and acidic residues" evidence="1">
    <location>
        <begin position="76"/>
        <end position="88"/>
    </location>
</feature>
<protein>
    <submittedName>
        <fullName evidence="2">Uncharacterized protein</fullName>
    </submittedName>
</protein>
<evidence type="ECO:0000313" key="2">
    <source>
        <dbReference type="EMBL" id="MBB4699301.1"/>
    </source>
</evidence>
<accession>A0A7W7D385</accession>
<reference evidence="2 3" key="1">
    <citation type="submission" date="2020-08" db="EMBL/GenBank/DDBJ databases">
        <title>Sequencing the genomes of 1000 actinobacteria strains.</title>
        <authorList>
            <person name="Klenk H.-P."/>
        </authorList>
    </citation>
    <scope>NUCLEOTIDE SEQUENCE [LARGE SCALE GENOMIC DNA]</scope>
    <source>
        <strain evidence="2 3">DSM 45784</strain>
    </source>
</reference>
<evidence type="ECO:0000313" key="3">
    <source>
        <dbReference type="Proteomes" id="UP000542210"/>
    </source>
</evidence>
<name>A0A7W7D385_9ACTN</name>
<proteinExistence type="predicted"/>
<dbReference type="Proteomes" id="UP000542210">
    <property type="component" value="Unassembled WGS sequence"/>
</dbReference>
<gene>
    <name evidence="2" type="ORF">BJ982_000845</name>
</gene>
<dbReference type="EMBL" id="JACHND010000001">
    <property type="protein sequence ID" value="MBB4699301.1"/>
    <property type="molecule type" value="Genomic_DNA"/>
</dbReference>
<sequence length="88" mass="9315">MARDEQMIAALKRERAGYVARGETDRVAEVDEQLKKHGYEQTQDADPNAATPYAPPAPGGPKGRTASAGRQTASRAEGKGDDKSSGKS</sequence>